<evidence type="ECO:0000313" key="11">
    <source>
        <dbReference type="Proteomes" id="UP000414233"/>
    </source>
</evidence>
<organism evidence="10 11">
    <name type="scientific">Pandoraea terrae</name>
    <dbReference type="NCBI Taxonomy" id="1537710"/>
    <lineage>
        <taxon>Bacteria</taxon>
        <taxon>Pseudomonadati</taxon>
        <taxon>Pseudomonadota</taxon>
        <taxon>Betaproteobacteria</taxon>
        <taxon>Burkholderiales</taxon>
        <taxon>Burkholderiaceae</taxon>
        <taxon>Pandoraea</taxon>
    </lineage>
</organism>
<evidence type="ECO:0000256" key="6">
    <source>
        <dbReference type="ARBA" id="ARBA00022989"/>
    </source>
</evidence>
<accession>A0A5E4RN86</accession>
<dbReference type="InterPro" id="IPR000515">
    <property type="entry name" value="MetI-like"/>
</dbReference>
<evidence type="ECO:0000256" key="8">
    <source>
        <dbReference type="RuleBase" id="RU363032"/>
    </source>
</evidence>
<dbReference type="OrthoDB" id="9815533at2"/>
<feature type="transmembrane region" description="Helical" evidence="8">
    <location>
        <begin position="107"/>
        <end position="131"/>
    </location>
</feature>
<evidence type="ECO:0000256" key="1">
    <source>
        <dbReference type="ARBA" id="ARBA00004429"/>
    </source>
</evidence>
<keyword evidence="6 8" id="KW-1133">Transmembrane helix</keyword>
<evidence type="ECO:0000256" key="2">
    <source>
        <dbReference type="ARBA" id="ARBA00022448"/>
    </source>
</evidence>
<keyword evidence="4" id="KW-0997">Cell inner membrane</keyword>
<dbReference type="GO" id="GO:0005886">
    <property type="term" value="C:plasma membrane"/>
    <property type="evidence" value="ECO:0007669"/>
    <property type="project" value="UniProtKB-SubCell"/>
</dbReference>
<feature type="transmembrane region" description="Helical" evidence="8">
    <location>
        <begin position="192"/>
        <end position="220"/>
    </location>
</feature>
<dbReference type="PANTHER" id="PTHR43357">
    <property type="entry name" value="INNER MEMBRANE ABC TRANSPORTER PERMEASE PROTEIN YDCV"/>
    <property type="match status" value="1"/>
</dbReference>
<keyword evidence="2 8" id="KW-0813">Transport</keyword>
<feature type="transmembrane region" description="Helical" evidence="8">
    <location>
        <begin position="72"/>
        <end position="95"/>
    </location>
</feature>
<feature type="transmembrane region" description="Helical" evidence="8">
    <location>
        <begin position="240"/>
        <end position="263"/>
    </location>
</feature>
<feature type="transmembrane region" description="Helical" evidence="8">
    <location>
        <begin position="143"/>
        <end position="166"/>
    </location>
</feature>
<dbReference type="PANTHER" id="PTHR43357:SF4">
    <property type="entry name" value="INNER MEMBRANE ABC TRANSPORTER PERMEASE PROTEIN YDCV"/>
    <property type="match status" value="1"/>
</dbReference>
<dbReference type="GO" id="GO:0055085">
    <property type="term" value="P:transmembrane transport"/>
    <property type="evidence" value="ECO:0007669"/>
    <property type="project" value="InterPro"/>
</dbReference>
<dbReference type="AlphaFoldDB" id="A0A5E4RN86"/>
<comment type="subcellular location">
    <subcellularLocation>
        <location evidence="1">Cell inner membrane</location>
        <topology evidence="1">Multi-pass membrane protein</topology>
    </subcellularLocation>
    <subcellularLocation>
        <location evidence="8">Cell membrane</location>
        <topology evidence="8">Multi-pass membrane protein</topology>
    </subcellularLocation>
</comment>
<keyword evidence="5 8" id="KW-0812">Transmembrane</keyword>
<feature type="domain" description="ABC transmembrane type-1" evidence="9">
    <location>
        <begin position="72"/>
        <end position="260"/>
    </location>
</feature>
<feature type="transmembrane region" description="Helical" evidence="8">
    <location>
        <begin position="20"/>
        <end position="41"/>
    </location>
</feature>
<sequence>MKDGRTRLLSERIAGAGLNVHCAVIFFFLVAPILAIVPLSFNAGSFFSYPMQGFSLRWYEAALSSSDWQRAFANSIGIGAASTIIATVFGTLAALGLSRSHFPFRAVVMPIIVSPMIVPIVVVAAGFYLVYSPLGLVNSYLSVVLSHAALGTPFVVITVTASMLSFDQSLLRAASGLGAPPWVTFRRVTLPLIAPAVATGSVFAFATSFDEVIVILFIGGPDQRTVPRQMWSGIRESIDPSILAVATLLMVFAMALFACMNWLRKRAAAANRSFA</sequence>
<evidence type="ECO:0000256" key="7">
    <source>
        <dbReference type="ARBA" id="ARBA00023136"/>
    </source>
</evidence>
<dbReference type="EMBL" id="CABPRZ010000001">
    <property type="protein sequence ID" value="VVD64455.1"/>
    <property type="molecule type" value="Genomic_DNA"/>
</dbReference>
<protein>
    <submittedName>
        <fullName evidence="10">Polyamine ABC transporter permease</fullName>
    </submittedName>
</protein>
<keyword evidence="3" id="KW-1003">Cell membrane</keyword>
<name>A0A5E4RN86_9BURK</name>
<dbReference type="RefSeq" id="WP_150695246.1">
    <property type="nucleotide sequence ID" value="NZ_CABPRZ010000001.1"/>
</dbReference>
<dbReference type="Proteomes" id="UP000414233">
    <property type="component" value="Unassembled WGS sequence"/>
</dbReference>
<dbReference type="InterPro" id="IPR035906">
    <property type="entry name" value="MetI-like_sf"/>
</dbReference>
<gene>
    <name evidence="10" type="ORF">PTE30175_00268</name>
</gene>
<evidence type="ECO:0000256" key="5">
    <source>
        <dbReference type="ARBA" id="ARBA00022692"/>
    </source>
</evidence>
<dbReference type="PROSITE" id="PS50928">
    <property type="entry name" value="ABC_TM1"/>
    <property type="match status" value="1"/>
</dbReference>
<dbReference type="Pfam" id="PF00528">
    <property type="entry name" value="BPD_transp_1"/>
    <property type="match status" value="1"/>
</dbReference>
<keyword evidence="7 8" id="KW-0472">Membrane</keyword>
<evidence type="ECO:0000313" key="10">
    <source>
        <dbReference type="EMBL" id="VVD64455.1"/>
    </source>
</evidence>
<evidence type="ECO:0000256" key="4">
    <source>
        <dbReference type="ARBA" id="ARBA00022519"/>
    </source>
</evidence>
<evidence type="ECO:0000256" key="3">
    <source>
        <dbReference type="ARBA" id="ARBA00022475"/>
    </source>
</evidence>
<evidence type="ECO:0000259" key="9">
    <source>
        <dbReference type="PROSITE" id="PS50928"/>
    </source>
</evidence>
<proteinExistence type="inferred from homology"/>
<dbReference type="SUPFAM" id="SSF161098">
    <property type="entry name" value="MetI-like"/>
    <property type="match status" value="1"/>
</dbReference>
<reference evidence="10 11" key="1">
    <citation type="submission" date="2019-08" db="EMBL/GenBank/DDBJ databases">
        <authorList>
            <person name="Peeters C."/>
        </authorList>
    </citation>
    <scope>NUCLEOTIDE SEQUENCE [LARGE SCALE GENOMIC DNA]</scope>
    <source>
        <strain evidence="10 11">LMG 30175</strain>
    </source>
</reference>
<comment type="similarity">
    <text evidence="8">Belongs to the binding-protein-dependent transport system permease family.</text>
</comment>
<dbReference type="Gene3D" id="1.10.3720.10">
    <property type="entry name" value="MetI-like"/>
    <property type="match status" value="1"/>
</dbReference>
<dbReference type="CDD" id="cd06261">
    <property type="entry name" value="TM_PBP2"/>
    <property type="match status" value="1"/>
</dbReference>
<keyword evidence="11" id="KW-1185">Reference proteome</keyword>